<dbReference type="InterPro" id="IPR014274">
    <property type="entry name" value="PPIase_EpsD"/>
</dbReference>
<keyword evidence="1" id="KW-0413">Isomerase</keyword>
<keyword evidence="2" id="KW-1185">Reference proteome</keyword>
<name>A0ABX1CQ22_9SPHN</name>
<dbReference type="InterPro" id="IPR027304">
    <property type="entry name" value="Trigger_fact/SurA_dom_sf"/>
</dbReference>
<evidence type="ECO:0000313" key="2">
    <source>
        <dbReference type="Proteomes" id="UP000732399"/>
    </source>
</evidence>
<dbReference type="EC" id="5.2.1.8" evidence="1"/>
<dbReference type="SUPFAM" id="SSF109998">
    <property type="entry name" value="Triger factor/SurA peptide-binding domain-like"/>
    <property type="match status" value="1"/>
</dbReference>
<dbReference type="Gene3D" id="1.10.8.1040">
    <property type="match status" value="1"/>
</dbReference>
<dbReference type="RefSeq" id="WP_168133364.1">
    <property type="nucleotide sequence ID" value="NZ_JAAVJH010000002.1"/>
</dbReference>
<dbReference type="EMBL" id="JAAVJH010000002">
    <property type="protein sequence ID" value="NJR77852.1"/>
    <property type="molecule type" value="Genomic_DNA"/>
</dbReference>
<dbReference type="GO" id="GO:0003755">
    <property type="term" value="F:peptidyl-prolyl cis-trans isomerase activity"/>
    <property type="evidence" value="ECO:0007669"/>
    <property type="project" value="UniProtKB-EC"/>
</dbReference>
<protein>
    <submittedName>
        <fullName evidence="1">Peptidyl-prolyl cis-trans isomerase, EpsD family</fullName>
        <ecNumber evidence="1">5.2.1.8</ecNumber>
    </submittedName>
</protein>
<dbReference type="Proteomes" id="UP000732399">
    <property type="component" value="Unassembled WGS sequence"/>
</dbReference>
<gene>
    <name evidence="1" type="primary">epsD</name>
    <name evidence="1" type="ORF">HBH26_04370</name>
</gene>
<organism evidence="1 2">
    <name type="scientific">Sphingomonas corticis</name>
    <dbReference type="NCBI Taxonomy" id="2722791"/>
    <lineage>
        <taxon>Bacteria</taxon>
        <taxon>Pseudomonadati</taxon>
        <taxon>Pseudomonadota</taxon>
        <taxon>Alphaproteobacteria</taxon>
        <taxon>Sphingomonadales</taxon>
        <taxon>Sphingomonadaceae</taxon>
        <taxon>Sphingomonas</taxon>
    </lineage>
</organism>
<reference evidence="1 2" key="1">
    <citation type="submission" date="2020-03" db="EMBL/GenBank/DDBJ databases">
        <authorList>
            <person name="Wang L."/>
            <person name="He N."/>
            <person name="Li Y."/>
            <person name="Fang Y."/>
            <person name="Zhang F."/>
        </authorList>
    </citation>
    <scope>NUCLEOTIDE SEQUENCE [LARGE SCALE GENOMIC DNA]</scope>
    <source>
        <strain evidence="1 2">36D10-4-7</strain>
    </source>
</reference>
<sequence>MNRCTVLLLACTALVACNKDGGGAPEGQVAATVDGKEITASEVRMELGEAGTDPQDAAAQQPAALRAVINRKLLAEAAEEKGLDKTPQGAMMLQKARELALIQMLQGTIVGAAPKVGPGQATDYVRDHPELFAQRRVALLEQIQAPQISAAVVKQMEPIETMDGIVALLEANKVPFRRGNGALDPLQVEPEVYKKVVALGENKVFITPAQGGVQISRITGYKDAPLTGEEAQRAAQAVLSQRQTVGQVRSQFDAIIKEGQKDVKINAAFQPKNAGKAAGAPKAAAN</sequence>
<dbReference type="PROSITE" id="PS51257">
    <property type="entry name" value="PROKAR_LIPOPROTEIN"/>
    <property type="match status" value="1"/>
</dbReference>
<proteinExistence type="predicted"/>
<dbReference type="NCBIfam" id="TIGR02925">
    <property type="entry name" value="cis_trans_EpsD"/>
    <property type="match status" value="1"/>
</dbReference>
<comment type="caution">
    <text evidence="1">The sequence shown here is derived from an EMBL/GenBank/DDBJ whole genome shotgun (WGS) entry which is preliminary data.</text>
</comment>
<evidence type="ECO:0000313" key="1">
    <source>
        <dbReference type="EMBL" id="NJR77852.1"/>
    </source>
</evidence>
<accession>A0ABX1CQ22</accession>